<gene>
    <name evidence="2" type="ORF">MINT15_32380</name>
</gene>
<protein>
    <submittedName>
        <fullName evidence="2">Uncharacterized protein</fullName>
    </submittedName>
</protein>
<dbReference type="EMBL" id="JRZE01000006">
    <property type="protein sequence ID" value="KHF43036.1"/>
    <property type="molecule type" value="Genomic_DNA"/>
</dbReference>
<organism evidence="2 3">
    <name type="scientific">Saccharomonospora viridis</name>
    <dbReference type="NCBI Taxonomy" id="1852"/>
    <lineage>
        <taxon>Bacteria</taxon>
        <taxon>Bacillati</taxon>
        <taxon>Actinomycetota</taxon>
        <taxon>Actinomycetes</taxon>
        <taxon>Pseudonocardiales</taxon>
        <taxon>Pseudonocardiaceae</taxon>
        <taxon>Saccharomonospora</taxon>
    </lineage>
</organism>
<evidence type="ECO:0000256" key="1">
    <source>
        <dbReference type="SAM" id="MobiDB-lite"/>
    </source>
</evidence>
<name>A0A837DB58_9PSEU</name>
<evidence type="ECO:0000313" key="2">
    <source>
        <dbReference type="EMBL" id="KHF43036.1"/>
    </source>
</evidence>
<reference evidence="2 3" key="1">
    <citation type="submission" date="2014-10" db="EMBL/GenBank/DDBJ databases">
        <title>Genome sequence of Micropolyspora internatus JCM3315.</title>
        <authorList>
            <person name="Shin S.-K."/>
            <person name="Yi H."/>
        </authorList>
    </citation>
    <scope>NUCLEOTIDE SEQUENCE [LARGE SCALE GENOMIC DNA]</scope>
    <source>
        <strain evidence="2 3">JCM 3315</strain>
    </source>
</reference>
<evidence type="ECO:0000313" key="3">
    <source>
        <dbReference type="Proteomes" id="UP000030848"/>
    </source>
</evidence>
<comment type="caution">
    <text evidence="2">The sequence shown here is derived from an EMBL/GenBank/DDBJ whole genome shotgun (WGS) entry which is preliminary data.</text>
</comment>
<proteinExistence type="predicted"/>
<dbReference type="Proteomes" id="UP000030848">
    <property type="component" value="Unassembled WGS sequence"/>
</dbReference>
<dbReference type="AlphaFoldDB" id="A0A837DB58"/>
<feature type="region of interest" description="Disordered" evidence="1">
    <location>
        <begin position="1"/>
        <end position="22"/>
    </location>
</feature>
<sequence length="43" mass="4665">MCRSWLSMGGDRFDGLRGRSRAARSETYAGMTITVDSGFTSCA</sequence>
<accession>A0A837DB58</accession>